<dbReference type="Pfam" id="PF00646">
    <property type="entry name" value="F-box"/>
    <property type="match status" value="1"/>
</dbReference>
<evidence type="ECO:0000313" key="3">
    <source>
        <dbReference type="Proteomes" id="UP000230233"/>
    </source>
</evidence>
<reference evidence="3" key="1">
    <citation type="submission" date="2017-10" db="EMBL/GenBank/DDBJ databases">
        <title>Rapid genome shrinkage in a self-fertile nematode reveals novel sperm competition proteins.</title>
        <authorList>
            <person name="Yin D."/>
            <person name="Schwarz E.M."/>
            <person name="Thomas C.G."/>
            <person name="Felde R.L."/>
            <person name="Korf I.F."/>
            <person name="Cutter A.D."/>
            <person name="Schartner C.M."/>
            <person name="Ralston E.J."/>
            <person name="Meyer B.J."/>
            <person name="Haag E.S."/>
        </authorList>
    </citation>
    <scope>NUCLEOTIDE SEQUENCE [LARGE SCALE GENOMIC DNA]</scope>
    <source>
        <strain evidence="3">JU1422</strain>
    </source>
</reference>
<comment type="caution">
    <text evidence="2">The sequence shown here is derived from an EMBL/GenBank/DDBJ whole genome shotgun (WGS) entry which is preliminary data.</text>
</comment>
<evidence type="ECO:0000259" key="1">
    <source>
        <dbReference type="PROSITE" id="PS50181"/>
    </source>
</evidence>
<dbReference type="InterPro" id="IPR001810">
    <property type="entry name" value="F-box_dom"/>
</dbReference>
<dbReference type="InterPro" id="IPR012885">
    <property type="entry name" value="F-box_Sdz-33"/>
</dbReference>
<evidence type="ECO:0000313" key="2">
    <source>
        <dbReference type="EMBL" id="PIC30317.1"/>
    </source>
</evidence>
<sequence length="304" mass="35477">MPIRLLSLTSEDLQYALNCMEIDELIAFSLCSKRTKNLVKDSNIQIEPIYAKVYENYIRLEIMPSNLRGVQDDPDPLFIYLDFSNPYITLERKNGMEVWRKEGFTQSDWIAHFLNISNEPIIRELMINGCCPIPYLDTVKRIIPKFQELHITEDCSTELTEIAFRKLIPNAEKLQVDKDPFDNDIHISQFLKPNLTSVCLSSWGHPCKLELDDLLLANSSFISISLANITEKDLNRFVKIWTKSNHRFYRPEHIEMSARNEINRAELLRGIKYQTVDNSHLLKRADGKELEIFVLTNFVAFKFK</sequence>
<gene>
    <name evidence="2" type="primary">Cnig_chr_V.g21596</name>
    <name evidence="2" type="ORF">B9Z55_021596</name>
</gene>
<dbReference type="Pfam" id="PF07735">
    <property type="entry name" value="FBA_2"/>
    <property type="match status" value="1"/>
</dbReference>
<proteinExistence type="predicted"/>
<dbReference type="PROSITE" id="PS50181">
    <property type="entry name" value="FBOX"/>
    <property type="match status" value="1"/>
</dbReference>
<name>A0A2G5TSQ2_9PELO</name>
<dbReference type="InterPro" id="IPR053222">
    <property type="entry name" value="Zygotic_Embryogenesis-Asso"/>
</dbReference>
<organism evidence="2 3">
    <name type="scientific">Caenorhabditis nigoni</name>
    <dbReference type="NCBI Taxonomy" id="1611254"/>
    <lineage>
        <taxon>Eukaryota</taxon>
        <taxon>Metazoa</taxon>
        <taxon>Ecdysozoa</taxon>
        <taxon>Nematoda</taxon>
        <taxon>Chromadorea</taxon>
        <taxon>Rhabditida</taxon>
        <taxon>Rhabditina</taxon>
        <taxon>Rhabditomorpha</taxon>
        <taxon>Rhabditoidea</taxon>
        <taxon>Rhabditidae</taxon>
        <taxon>Peloderinae</taxon>
        <taxon>Caenorhabditis</taxon>
    </lineage>
</organism>
<protein>
    <recommendedName>
        <fullName evidence="1">F-box domain-containing protein</fullName>
    </recommendedName>
</protein>
<dbReference type="Proteomes" id="UP000230233">
    <property type="component" value="Chromosome V"/>
</dbReference>
<dbReference type="PANTHER" id="PTHR22899:SF0">
    <property type="entry name" value="F-BOX ASSOCIATED DOMAIN-CONTAINING PROTEIN-RELATED"/>
    <property type="match status" value="1"/>
</dbReference>
<accession>A0A2G5TSQ2</accession>
<keyword evidence="3" id="KW-1185">Reference proteome</keyword>
<dbReference type="OrthoDB" id="5909821at2759"/>
<dbReference type="EMBL" id="PDUG01000005">
    <property type="protein sequence ID" value="PIC30317.1"/>
    <property type="molecule type" value="Genomic_DNA"/>
</dbReference>
<dbReference type="AlphaFoldDB" id="A0A2G5TSQ2"/>
<feature type="domain" description="F-box" evidence="1">
    <location>
        <begin position="2"/>
        <end position="53"/>
    </location>
</feature>
<dbReference type="PANTHER" id="PTHR22899">
    <property type="entry name" value="CYCLIN-RELATED F-BOX FAMILY"/>
    <property type="match status" value="1"/>
</dbReference>